<keyword evidence="1" id="KW-0812">Transmembrane</keyword>
<keyword evidence="1" id="KW-0472">Membrane</keyword>
<feature type="transmembrane region" description="Helical" evidence="1">
    <location>
        <begin position="48"/>
        <end position="66"/>
    </location>
</feature>
<dbReference type="AlphaFoldDB" id="A0ABD5XMD7"/>
<protein>
    <recommendedName>
        <fullName evidence="4">Cardiolipin synthase N-terminal domain-containing protein</fullName>
    </recommendedName>
</protein>
<keyword evidence="3" id="KW-1185">Reference proteome</keyword>
<keyword evidence="1" id="KW-1133">Transmembrane helix</keyword>
<dbReference type="EMBL" id="JBHSZG010000001">
    <property type="protein sequence ID" value="MFC7136163.1"/>
    <property type="molecule type" value="Genomic_DNA"/>
</dbReference>
<evidence type="ECO:0008006" key="4">
    <source>
        <dbReference type="Google" id="ProtNLM"/>
    </source>
</evidence>
<proteinExistence type="predicted"/>
<sequence>MVSAGVERALWAYTIPELVALAVLLALVAGSVFGAGTFLASTPFTVRVALLAFLVVELLIPIAVYLDMRRLDDPPDRVWIHAAAMPVVNLFGAIAYLDRRNRRLRGE</sequence>
<feature type="transmembrane region" description="Helical" evidence="1">
    <location>
        <begin position="18"/>
        <end position="41"/>
    </location>
</feature>
<organism evidence="2 3">
    <name type="scientific">Halobaculum litoreum</name>
    <dbReference type="NCBI Taxonomy" id="3031998"/>
    <lineage>
        <taxon>Archaea</taxon>
        <taxon>Methanobacteriati</taxon>
        <taxon>Methanobacteriota</taxon>
        <taxon>Stenosarchaea group</taxon>
        <taxon>Halobacteria</taxon>
        <taxon>Halobacteriales</taxon>
        <taxon>Haloferacaceae</taxon>
        <taxon>Halobaculum</taxon>
    </lineage>
</organism>
<comment type="caution">
    <text evidence="2">The sequence shown here is derived from an EMBL/GenBank/DDBJ whole genome shotgun (WGS) entry which is preliminary data.</text>
</comment>
<reference evidence="2 3" key="1">
    <citation type="journal article" date="2019" name="Int. J. Syst. Evol. Microbiol.">
        <title>The Global Catalogue of Microorganisms (GCM) 10K type strain sequencing project: providing services to taxonomists for standard genome sequencing and annotation.</title>
        <authorList>
            <consortium name="The Broad Institute Genomics Platform"/>
            <consortium name="The Broad Institute Genome Sequencing Center for Infectious Disease"/>
            <person name="Wu L."/>
            <person name="Ma J."/>
        </authorList>
    </citation>
    <scope>NUCLEOTIDE SEQUENCE [LARGE SCALE GENOMIC DNA]</scope>
    <source>
        <strain evidence="2 3">DT92</strain>
    </source>
</reference>
<accession>A0ABD5XMD7</accession>
<name>A0ABD5XMD7_9EURY</name>
<evidence type="ECO:0000313" key="3">
    <source>
        <dbReference type="Proteomes" id="UP001596368"/>
    </source>
</evidence>
<feature type="transmembrane region" description="Helical" evidence="1">
    <location>
        <begin position="78"/>
        <end position="97"/>
    </location>
</feature>
<dbReference type="Proteomes" id="UP001596368">
    <property type="component" value="Unassembled WGS sequence"/>
</dbReference>
<evidence type="ECO:0000313" key="2">
    <source>
        <dbReference type="EMBL" id="MFC7136163.1"/>
    </source>
</evidence>
<gene>
    <name evidence="2" type="ORF">ACFQRB_05545</name>
</gene>
<evidence type="ECO:0000256" key="1">
    <source>
        <dbReference type="SAM" id="Phobius"/>
    </source>
</evidence>